<reference evidence="3 4" key="1">
    <citation type="journal article" date="2019" name="Int. J. Syst. Evol. Microbiol.">
        <title>The Global Catalogue of Microorganisms (GCM) 10K type strain sequencing project: providing services to taxonomists for standard genome sequencing and annotation.</title>
        <authorList>
            <consortium name="The Broad Institute Genomics Platform"/>
            <consortium name="The Broad Institute Genome Sequencing Center for Infectious Disease"/>
            <person name="Wu L."/>
            <person name="Ma J."/>
        </authorList>
    </citation>
    <scope>NUCLEOTIDE SEQUENCE [LARGE SCALE GENOMIC DNA]</scope>
    <source>
        <strain evidence="3 4">JCM 16114</strain>
    </source>
</reference>
<feature type="region of interest" description="Disordered" evidence="1">
    <location>
        <begin position="415"/>
        <end position="436"/>
    </location>
</feature>
<dbReference type="Pfam" id="PF14690">
    <property type="entry name" value="Zn_ribbon_ISL3"/>
    <property type="match status" value="1"/>
</dbReference>
<proteinExistence type="predicted"/>
<organism evidence="3 4">
    <name type="scientific">Nonomuraea monospora</name>
    <dbReference type="NCBI Taxonomy" id="568818"/>
    <lineage>
        <taxon>Bacteria</taxon>
        <taxon>Bacillati</taxon>
        <taxon>Actinomycetota</taxon>
        <taxon>Actinomycetes</taxon>
        <taxon>Streptosporangiales</taxon>
        <taxon>Streptosporangiaceae</taxon>
        <taxon>Nonomuraea</taxon>
    </lineage>
</organism>
<sequence length="563" mass="61438">MLHPVTSDQARLLRLLFPHLDGLDVERIEDASGSVRIVACTGTELAVCPRCAAPTARVHDRYRRCLQDVSCGGRPIQVALEVRRFVCGNGSCPVATFAEQVDGLTAKHQRRTVGLRGLLERVALALAGSAGSRLARAMGQVVSRFTLIRMIRALPDPEVGQVTVLGVDDFAKRKGASYATVLLDMDTHQVIDVLDGREADTFADWLRAHPGIEVICRDRGGSYALGARQGAPDAQQVADRFHLLQDLGKAVEKTVIAHHAALHDPGPDPDPEHGKPAPTAAPHPTAPGADLAPPPADPDGYRDGAGQPRRLVARHTERYDAIQALLAKGLSLSAIGRELGLNRQTVARFARAESLEQVLFKATHRAGILDDFKPYLHQRWNQGVTNAAALHAEIKGRGWQGSAEAVRAYLRQYRPDPADAQQRPRQAPTTAAPPKPRRVVRWIMTHPDHLRDTEAEHLAKILGRSPELAATADHVRAFATMLTKRTGRQHLDDWLTAVRADPLPALHSLANGIQRDHAAVLAGLTLPYSSGAVEGTICKIKFWKRLMFGRANLDLLRKMALHN</sequence>
<feature type="region of interest" description="Disordered" evidence="1">
    <location>
        <begin position="261"/>
        <end position="306"/>
    </location>
</feature>
<dbReference type="InterPro" id="IPR017894">
    <property type="entry name" value="HTH_IS21_transposase_type"/>
</dbReference>
<dbReference type="InterPro" id="IPR047951">
    <property type="entry name" value="Transpos_ISL3"/>
</dbReference>
<dbReference type="InterPro" id="IPR002560">
    <property type="entry name" value="Transposase_DDE"/>
</dbReference>
<comment type="caution">
    <text evidence="3">The sequence shown here is derived from an EMBL/GenBank/DDBJ whole genome shotgun (WGS) entry which is preliminary data.</text>
</comment>
<dbReference type="InterPro" id="IPR029261">
    <property type="entry name" value="Transposase_Znf"/>
</dbReference>
<dbReference type="RefSeq" id="WP_344494556.1">
    <property type="nucleotide sequence ID" value="NZ_BAAAQX010000053.1"/>
</dbReference>
<protein>
    <submittedName>
        <fullName evidence="3">ISL3 family transposase</fullName>
    </submittedName>
</protein>
<evidence type="ECO:0000313" key="3">
    <source>
        <dbReference type="EMBL" id="GAA2215648.1"/>
    </source>
</evidence>
<feature type="compositionally biased region" description="Basic and acidic residues" evidence="1">
    <location>
        <begin position="261"/>
        <end position="275"/>
    </location>
</feature>
<dbReference type="Proteomes" id="UP001499843">
    <property type="component" value="Unassembled WGS sequence"/>
</dbReference>
<dbReference type="PROSITE" id="PS50531">
    <property type="entry name" value="HTH_IS21"/>
    <property type="match status" value="1"/>
</dbReference>
<evidence type="ECO:0000313" key="4">
    <source>
        <dbReference type="Proteomes" id="UP001499843"/>
    </source>
</evidence>
<dbReference type="PANTHER" id="PTHR33498:SF1">
    <property type="entry name" value="TRANSPOSASE FOR INSERTION SEQUENCE ELEMENT IS1557"/>
    <property type="match status" value="1"/>
</dbReference>
<keyword evidence="4" id="KW-1185">Reference proteome</keyword>
<feature type="domain" description="HTH IS21-type" evidence="2">
    <location>
        <begin position="317"/>
        <end position="380"/>
    </location>
</feature>
<dbReference type="PANTHER" id="PTHR33498">
    <property type="entry name" value="TRANSPOSASE FOR INSERTION SEQUENCE ELEMENT IS1557"/>
    <property type="match status" value="1"/>
</dbReference>
<dbReference type="Pfam" id="PF01610">
    <property type="entry name" value="DDE_Tnp_ISL3"/>
    <property type="match status" value="2"/>
</dbReference>
<evidence type="ECO:0000256" key="1">
    <source>
        <dbReference type="SAM" id="MobiDB-lite"/>
    </source>
</evidence>
<dbReference type="NCBIfam" id="NF033550">
    <property type="entry name" value="transpos_ISL3"/>
    <property type="match status" value="1"/>
</dbReference>
<name>A0ABN3D221_9ACTN</name>
<dbReference type="EMBL" id="BAAAQX010000053">
    <property type="protein sequence ID" value="GAA2215648.1"/>
    <property type="molecule type" value="Genomic_DNA"/>
</dbReference>
<evidence type="ECO:0000259" key="2">
    <source>
        <dbReference type="PROSITE" id="PS50531"/>
    </source>
</evidence>
<gene>
    <name evidence="3" type="ORF">GCM10009850_111160</name>
</gene>
<feature type="compositionally biased region" description="Low complexity" evidence="1">
    <location>
        <begin position="420"/>
        <end position="432"/>
    </location>
</feature>
<accession>A0ABN3D221</accession>